<proteinExistence type="predicted"/>
<dbReference type="EMBL" id="VSSQ01108771">
    <property type="protein sequence ID" value="MPN47348.1"/>
    <property type="molecule type" value="Genomic_DNA"/>
</dbReference>
<comment type="caution">
    <text evidence="1">The sequence shown here is derived from an EMBL/GenBank/DDBJ whole genome shotgun (WGS) entry which is preliminary data.</text>
</comment>
<dbReference type="AlphaFoldDB" id="A0A645I7V8"/>
<sequence length="108" mass="12205">MQIACLGAVRFIHKHEDGLVLVQHFKCFRRRLGHIGRRRWLLHAHLSVVPAFRNILLGQAQLTGGIRVPVLLDRGEQQPRPLAAHQLLHGHCGRGHLNHFAGQRCRGA</sequence>
<name>A0A645I7V8_9ZZZZ</name>
<evidence type="ECO:0000313" key="1">
    <source>
        <dbReference type="EMBL" id="MPN47348.1"/>
    </source>
</evidence>
<gene>
    <name evidence="1" type="ORF">SDC9_194950</name>
</gene>
<protein>
    <submittedName>
        <fullName evidence="1">Uncharacterized protein</fullName>
    </submittedName>
</protein>
<organism evidence="1">
    <name type="scientific">bioreactor metagenome</name>
    <dbReference type="NCBI Taxonomy" id="1076179"/>
    <lineage>
        <taxon>unclassified sequences</taxon>
        <taxon>metagenomes</taxon>
        <taxon>ecological metagenomes</taxon>
    </lineage>
</organism>
<accession>A0A645I7V8</accession>
<reference evidence="1" key="1">
    <citation type="submission" date="2019-08" db="EMBL/GenBank/DDBJ databases">
        <authorList>
            <person name="Kucharzyk K."/>
            <person name="Murdoch R.W."/>
            <person name="Higgins S."/>
            <person name="Loffler F."/>
        </authorList>
    </citation>
    <scope>NUCLEOTIDE SEQUENCE</scope>
</reference>